<dbReference type="Proteomes" id="UP000219338">
    <property type="component" value="Unassembled WGS sequence"/>
</dbReference>
<proteinExistence type="predicted"/>
<protein>
    <submittedName>
        <fullName evidence="1">Uncharacterized protein</fullName>
    </submittedName>
</protein>
<reference evidence="2" key="1">
    <citation type="journal article" date="2017" name="Nat. Ecol. Evol.">
        <title>Genome expansion and lineage-specific genetic innovations in the forest pathogenic fungi Armillaria.</title>
        <authorList>
            <person name="Sipos G."/>
            <person name="Prasanna A.N."/>
            <person name="Walter M.C."/>
            <person name="O'Connor E."/>
            <person name="Balint B."/>
            <person name="Krizsan K."/>
            <person name="Kiss B."/>
            <person name="Hess J."/>
            <person name="Varga T."/>
            <person name="Slot J."/>
            <person name="Riley R."/>
            <person name="Boka B."/>
            <person name="Rigling D."/>
            <person name="Barry K."/>
            <person name="Lee J."/>
            <person name="Mihaltcheva S."/>
            <person name="LaButti K."/>
            <person name="Lipzen A."/>
            <person name="Waldron R."/>
            <person name="Moloney N.M."/>
            <person name="Sperisen C."/>
            <person name="Kredics L."/>
            <person name="Vagvoelgyi C."/>
            <person name="Patrignani A."/>
            <person name="Fitzpatrick D."/>
            <person name="Nagy I."/>
            <person name="Doyle S."/>
            <person name="Anderson J.B."/>
            <person name="Grigoriev I.V."/>
            <person name="Gueldener U."/>
            <person name="Muensterkoetter M."/>
            <person name="Nagy L.G."/>
        </authorList>
    </citation>
    <scope>NUCLEOTIDE SEQUENCE [LARGE SCALE GENOMIC DNA]</scope>
    <source>
        <strain evidence="2">C18/9</strain>
    </source>
</reference>
<dbReference type="EMBL" id="FUEG01000007">
    <property type="protein sequence ID" value="SJL06769.1"/>
    <property type="molecule type" value="Genomic_DNA"/>
</dbReference>
<organism evidence="1 2">
    <name type="scientific">Armillaria ostoyae</name>
    <name type="common">Armillaria root rot fungus</name>
    <dbReference type="NCBI Taxonomy" id="47428"/>
    <lineage>
        <taxon>Eukaryota</taxon>
        <taxon>Fungi</taxon>
        <taxon>Dikarya</taxon>
        <taxon>Basidiomycota</taxon>
        <taxon>Agaricomycotina</taxon>
        <taxon>Agaricomycetes</taxon>
        <taxon>Agaricomycetidae</taxon>
        <taxon>Agaricales</taxon>
        <taxon>Marasmiineae</taxon>
        <taxon>Physalacriaceae</taxon>
        <taxon>Armillaria</taxon>
    </lineage>
</organism>
<dbReference type="AlphaFoldDB" id="A0A284RDD6"/>
<keyword evidence="2" id="KW-1185">Reference proteome</keyword>
<sequence>MTCLLSLSVFVHALNLDVLVSNQCHPNTNSTTASVFIMLWDMASMRVWFIYLGGLL</sequence>
<gene>
    <name evidence="1" type="ORF">ARMOST_10111</name>
</gene>
<accession>A0A284RDD6</accession>
<evidence type="ECO:0000313" key="2">
    <source>
        <dbReference type="Proteomes" id="UP000219338"/>
    </source>
</evidence>
<name>A0A284RDD6_ARMOS</name>
<dbReference type="OrthoDB" id="10653421at2759"/>
<evidence type="ECO:0000313" key="1">
    <source>
        <dbReference type="EMBL" id="SJL06769.1"/>
    </source>
</evidence>